<comment type="caution">
    <text evidence="3">The sequence shown here is derived from an EMBL/GenBank/DDBJ whole genome shotgun (WGS) entry which is preliminary data.</text>
</comment>
<dbReference type="EMBL" id="PCSZ01000080">
    <property type="protein sequence ID" value="PIP60145.1"/>
    <property type="molecule type" value="Genomic_DNA"/>
</dbReference>
<accession>A0A2H0BR46</accession>
<feature type="chain" id="PRO_5013863369" evidence="2">
    <location>
        <begin position="27"/>
        <end position="315"/>
    </location>
</feature>
<evidence type="ECO:0000313" key="4">
    <source>
        <dbReference type="Proteomes" id="UP000231581"/>
    </source>
</evidence>
<keyword evidence="2" id="KW-0732">Signal</keyword>
<evidence type="ECO:0000256" key="1">
    <source>
        <dbReference type="SAM" id="MobiDB-lite"/>
    </source>
</evidence>
<feature type="region of interest" description="Disordered" evidence="1">
    <location>
        <begin position="295"/>
        <end position="315"/>
    </location>
</feature>
<gene>
    <name evidence="3" type="ORF">COX00_04885</name>
</gene>
<evidence type="ECO:0000313" key="3">
    <source>
        <dbReference type="EMBL" id="PIP60145.1"/>
    </source>
</evidence>
<proteinExistence type="predicted"/>
<dbReference type="AlphaFoldDB" id="A0A2H0BR46"/>
<evidence type="ECO:0000256" key="2">
    <source>
        <dbReference type="SAM" id="SignalP"/>
    </source>
</evidence>
<protein>
    <submittedName>
        <fullName evidence="3">Uncharacterized protein</fullName>
    </submittedName>
</protein>
<feature type="signal peptide" evidence="2">
    <location>
        <begin position="1"/>
        <end position="26"/>
    </location>
</feature>
<reference evidence="3 4" key="1">
    <citation type="submission" date="2017-09" db="EMBL/GenBank/DDBJ databases">
        <title>Depth-based differentiation of microbial function through sediment-hosted aquifers and enrichment of novel symbionts in the deep terrestrial subsurface.</title>
        <authorList>
            <person name="Probst A.J."/>
            <person name="Ladd B."/>
            <person name="Jarett J.K."/>
            <person name="Geller-Mcgrath D.E."/>
            <person name="Sieber C.M."/>
            <person name="Emerson J.B."/>
            <person name="Anantharaman K."/>
            <person name="Thomas B.C."/>
            <person name="Malmstrom R."/>
            <person name="Stieglmeier M."/>
            <person name="Klingl A."/>
            <person name="Woyke T."/>
            <person name="Ryan C.M."/>
            <person name="Banfield J.F."/>
        </authorList>
    </citation>
    <scope>NUCLEOTIDE SEQUENCE [LARGE SCALE GENOMIC DNA]</scope>
    <source>
        <strain evidence="3">CG22_combo_CG10-13_8_21_14_all_47_17</strain>
    </source>
</reference>
<sequence length="315" mass="33572">MNRFSSRLAVVTSSAALLFFAAPAFAAPSISSVTPVTATAGMHTTFRATVSSSAPIESCNLYVDLNDKGAMTINGNTASLAYTFPYGGARIAFVFCRDTAGGLNSGPNTSVWVEGALQNAAPLSGSDSGSMQSENQAITEQPQVEATSTLQTPIAVTAAASSSQLVKLACPTGAEPEDPCKAVYYVDAEGSRHAFPNEHVYFGWYSDFSQVKEVSSEEIASFTLGKNVAYRPGERLVKFTTDPKVYAVGARGELRWVSSETVAQDLYGADWNKKVDDIPDAFYTDYSFGTEIGAPTDFSPTTEMEDVADIETNLR</sequence>
<name>A0A2H0BR46_9BACT</name>
<dbReference type="Proteomes" id="UP000231581">
    <property type="component" value="Unassembled WGS sequence"/>
</dbReference>
<organism evidence="3 4">
    <name type="scientific">Candidatus Uhrbacteria bacterium CG22_combo_CG10-13_8_21_14_all_47_17</name>
    <dbReference type="NCBI Taxonomy" id="1975041"/>
    <lineage>
        <taxon>Bacteria</taxon>
        <taxon>Candidatus Uhriibacteriota</taxon>
    </lineage>
</organism>